<evidence type="ECO:0000313" key="3">
    <source>
        <dbReference type="EMBL" id="RNB77885.1"/>
    </source>
</evidence>
<comment type="caution">
    <text evidence="3">The sequence shown here is derived from an EMBL/GenBank/DDBJ whole genome shotgun (WGS) entry which is preliminary data.</text>
</comment>
<feature type="signal peptide" evidence="1">
    <location>
        <begin position="1"/>
        <end position="20"/>
    </location>
</feature>
<gene>
    <name evidence="3" type="ORF">EDM58_12795</name>
</gene>
<feature type="chain" id="PRO_5039041243" description="Bacterial Ig-like domain-containing protein" evidence="1">
    <location>
        <begin position="21"/>
        <end position="161"/>
    </location>
</feature>
<evidence type="ECO:0000256" key="1">
    <source>
        <dbReference type="SAM" id="SignalP"/>
    </source>
</evidence>
<proteinExistence type="predicted"/>
<evidence type="ECO:0000313" key="4">
    <source>
        <dbReference type="Proteomes" id="UP000281915"/>
    </source>
</evidence>
<reference evidence="3 4" key="1">
    <citation type="submission" date="2018-10" db="EMBL/GenBank/DDBJ databases">
        <title>Phylogenomics of Brevibacillus.</title>
        <authorList>
            <person name="Dunlap C."/>
        </authorList>
    </citation>
    <scope>NUCLEOTIDE SEQUENCE [LARGE SCALE GENOMIC DNA]</scope>
    <source>
        <strain evidence="3 4">JCM 15085</strain>
    </source>
</reference>
<accession>A0A3M8CSR4</accession>
<sequence>MTQRIMALFFAALVALFTTACSPEPLTKLSQPSGYGELSSSYTDPEISVDLHLEKAEYEAPLDTIPFEVKNSGPGTIHFGVEFEVDKLEQGVWHVVPFREDHGIPSIGIELEPGKAYQGTVEAASFDYSFPPGEYRIIKKLYLDGKEIVLATVFHVKEPAK</sequence>
<organism evidence="3 4">
    <name type="scientific">Brevibacillus panacihumi</name>
    <dbReference type="NCBI Taxonomy" id="497735"/>
    <lineage>
        <taxon>Bacteria</taxon>
        <taxon>Bacillati</taxon>
        <taxon>Bacillota</taxon>
        <taxon>Bacilli</taxon>
        <taxon>Bacillales</taxon>
        <taxon>Paenibacillaceae</taxon>
        <taxon>Brevibacillus</taxon>
    </lineage>
</organism>
<protein>
    <recommendedName>
        <fullName evidence="2">Bacterial Ig-like domain-containing protein</fullName>
    </recommendedName>
</protein>
<dbReference type="Pfam" id="PF20251">
    <property type="entry name" value="Big_14"/>
    <property type="match status" value="1"/>
</dbReference>
<dbReference type="AlphaFoldDB" id="A0A3M8CSR4"/>
<dbReference type="Proteomes" id="UP000281915">
    <property type="component" value="Unassembled WGS sequence"/>
</dbReference>
<keyword evidence="1" id="KW-0732">Signal</keyword>
<evidence type="ECO:0000259" key="2">
    <source>
        <dbReference type="Pfam" id="PF20251"/>
    </source>
</evidence>
<dbReference type="RefSeq" id="WP_122913680.1">
    <property type="nucleotide sequence ID" value="NZ_RHHT01000027.1"/>
</dbReference>
<dbReference type="PROSITE" id="PS51257">
    <property type="entry name" value="PROKAR_LIPOPROTEIN"/>
    <property type="match status" value="1"/>
</dbReference>
<feature type="domain" description="Bacterial Ig-like" evidence="2">
    <location>
        <begin position="46"/>
        <end position="146"/>
    </location>
</feature>
<dbReference type="EMBL" id="RHHT01000027">
    <property type="protein sequence ID" value="RNB77885.1"/>
    <property type="molecule type" value="Genomic_DNA"/>
</dbReference>
<name>A0A3M8CSR4_9BACL</name>
<dbReference type="InterPro" id="IPR046878">
    <property type="entry name" value="Big_14"/>
</dbReference>